<protein>
    <recommendedName>
        <fullName evidence="3">SpoIIAA-like</fullName>
    </recommendedName>
</protein>
<dbReference type="STRING" id="144026.SAMN04488568_10119"/>
<name>A0A1G9LEZ3_9PROT</name>
<evidence type="ECO:0000313" key="1">
    <source>
        <dbReference type="EMBL" id="SDL60085.1"/>
    </source>
</evidence>
<sequence>MEYTVEVRPESSCAILTLDGPFILDSVVTAYSRIVTHPDWQSNFDMIVAISPHSDFYDTDLAKLQSLRDVARTMNAQHRTGPNLRTALVCSDDLKRVIIDLWLALVDNDWPIEFGVFTSVNEALAWLAKTADTPEA</sequence>
<dbReference type="Proteomes" id="UP000199759">
    <property type="component" value="Unassembled WGS sequence"/>
</dbReference>
<organism evidence="1 2">
    <name type="scientific">Maricaulis salignorans</name>
    <dbReference type="NCBI Taxonomy" id="144026"/>
    <lineage>
        <taxon>Bacteria</taxon>
        <taxon>Pseudomonadati</taxon>
        <taxon>Pseudomonadota</taxon>
        <taxon>Alphaproteobacteria</taxon>
        <taxon>Maricaulales</taxon>
        <taxon>Maricaulaceae</taxon>
        <taxon>Maricaulis</taxon>
    </lineage>
</organism>
<gene>
    <name evidence="1" type="ORF">SAMN04488568_10119</name>
</gene>
<reference evidence="1 2" key="1">
    <citation type="submission" date="2016-10" db="EMBL/GenBank/DDBJ databases">
        <authorList>
            <person name="de Groot N.N."/>
        </authorList>
    </citation>
    <scope>NUCLEOTIDE SEQUENCE [LARGE SCALE GENOMIC DNA]</scope>
    <source>
        <strain evidence="1 2">DSM 16077</strain>
    </source>
</reference>
<evidence type="ECO:0000313" key="2">
    <source>
        <dbReference type="Proteomes" id="UP000199759"/>
    </source>
</evidence>
<dbReference type="EMBL" id="FNHG01000001">
    <property type="protein sequence ID" value="SDL60085.1"/>
    <property type="molecule type" value="Genomic_DNA"/>
</dbReference>
<accession>A0A1G9LEZ3</accession>
<dbReference type="AlphaFoldDB" id="A0A1G9LEZ3"/>
<proteinExistence type="predicted"/>
<dbReference type="RefSeq" id="WP_091764951.1">
    <property type="nucleotide sequence ID" value="NZ_FNHG01000001.1"/>
</dbReference>
<keyword evidence="2" id="KW-1185">Reference proteome</keyword>
<evidence type="ECO:0008006" key="3">
    <source>
        <dbReference type="Google" id="ProtNLM"/>
    </source>
</evidence>